<reference evidence="1 2" key="1">
    <citation type="submission" date="2022-09" db="EMBL/GenBank/DDBJ databases">
        <authorList>
            <person name="Han X.L."/>
            <person name="Wang Q."/>
            <person name="Lu T."/>
        </authorList>
    </citation>
    <scope>NUCLEOTIDE SEQUENCE [LARGE SCALE GENOMIC DNA]</scope>
    <source>
        <strain evidence="1 2">WQ 127069</strain>
    </source>
</reference>
<sequence length="120" mass="13982">MNVRYLRVQVRYSGKTGKPVGIFGACWHLLRGSRLNEEESAKFLAINEWFKEHLPEPSFYEHGNPDKAITWFKVGLSDQMVTELQPLMDLLDKYHVQYDIVLSNYPGTIIYEDKYQVGVI</sequence>
<dbReference type="Proteomes" id="UP001652445">
    <property type="component" value="Unassembled WGS sequence"/>
</dbReference>
<organism evidence="1 2">
    <name type="scientific">Paenibacillus baimaensis</name>
    <dbReference type="NCBI Taxonomy" id="2982185"/>
    <lineage>
        <taxon>Bacteria</taxon>
        <taxon>Bacillati</taxon>
        <taxon>Bacillota</taxon>
        <taxon>Bacilli</taxon>
        <taxon>Bacillales</taxon>
        <taxon>Paenibacillaceae</taxon>
        <taxon>Paenibacillus</taxon>
    </lineage>
</organism>
<evidence type="ECO:0000313" key="1">
    <source>
        <dbReference type="EMBL" id="MCU6795110.1"/>
    </source>
</evidence>
<keyword evidence="2" id="KW-1185">Reference proteome</keyword>
<comment type="caution">
    <text evidence="1">The sequence shown here is derived from an EMBL/GenBank/DDBJ whole genome shotgun (WGS) entry which is preliminary data.</text>
</comment>
<name>A0ABT2UKE2_9BACL</name>
<gene>
    <name evidence="1" type="ORF">OB236_23660</name>
</gene>
<dbReference type="RefSeq" id="WP_262686158.1">
    <property type="nucleotide sequence ID" value="NZ_JAOQIO010000090.1"/>
</dbReference>
<proteinExistence type="predicted"/>
<accession>A0ABT2UKE2</accession>
<evidence type="ECO:0000313" key="2">
    <source>
        <dbReference type="Proteomes" id="UP001652445"/>
    </source>
</evidence>
<protein>
    <submittedName>
        <fullName evidence="1">Uncharacterized protein</fullName>
    </submittedName>
</protein>
<dbReference type="EMBL" id="JAOQIO010000090">
    <property type="protein sequence ID" value="MCU6795110.1"/>
    <property type="molecule type" value="Genomic_DNA"/>
</dbReference>